<dbReference type="GO" id="GO:0008270">
    <property type="term" value="F:zinc ion binding"/>
    <property type="evidence" value="ECO:0007669"/>
    <property type="project" value="InterPro"/>
</dbReference>
<comment type="caution">
    <text evidence="2">The sequence shown here is derived from an EMBL/GenBank/DDBJ whole genome shotgun (WGS) entry which is preliminary data.</text>
</comment>
<protein>
    <submittedName>
        <fullName evidence="2">14261_t:CDS:1</fullName>
    </submittedName>
</protein>
<feature type="domain" description="CCHC-type" evidence="1">
    <location>
        <begin position="124"/>
        <end position="140"/>
    </location>
</feature>
<dbReference type="InterPro" id="IPR001878">
    <property type="entry name" value="Znf_CCHC"/>
</dbReference>
<dbReference type="OrthoDB" id="2321662at2759"/>
<evidence type="ECO:0000313" key="3">
    <source>
        <dbReference type="Proteomes" id="UP000789570"/>
    </source>
</evidence>
<feature type="domain" description="CCHC-type" evidence="1">
    <location>
        <begin position="107"/>
        <end position="123"/>
    </location>
</feature>
<dbReference type="SMART" id="SM00343">
    <property type="entry name" value="ZnF_C2HC"/>
    <property type="match status" value="2"/>
</dbReference>
<accession>A0A9N9HNI3</accession>
<organism evidence="2 3">
    <name type="scientific">Funneliformis caledonium</name>
    <dbReference type="NCBI Taxonomy" id="1117310"/>
    <lineage>
        <taxon>Eukaryota</taxon>
        <taxon>Fungi</taxon>
        <taxon>Fungi incertae sedis</taxon>
        <taxon>Mucoromycota</taxon>
        <taxon>Glomeromycotina</taxon>
        <taxon>Glomeromycetes</taxon>
        <taxon>Glomerales</taxon>
        <taxon>Glomeraceae</taxon>
        <taxon>Funneliformis</taxon>
    </lineage>
</organism>
<evidence type="ECO:0000259" key="1">
    <source>
        <dbReference type="SMART" id="SM00343"/>
    </source>
</evidence>
<keyword evidence="3" id="KW-1185">Reference proteome</keyword>
<dbReference type="AlphaFoldDB" id="A0A9N9HNI3"/>
<proteinExistence type="predicted"/>
<sequence length="144" mass="15925">QDCLDQDSEIEHTIMKRQIYGECAALGRKLASLASEYCITHIAATLQGLIQQVEQSTSASLNAENQEMIQNPLQINTKGRPAKRLKSCVENISKNREGKTRSGDGYVCRNCLKDGHNSRSCAAPCKSCKEIGHTYLHCPNKENS</sequence>
<dbReference type="EMBL" id="CAJVPQ010007565">
    <property type="protein sequence ID" value="CAG8698108.1"/>
    <property type="molecule type" value="Genomic_DNA"/>
</dbReference>
<gene>
    <name evidence="2" type="ORF">FCALED_LOCUS13334</name>
</gene>
<dbReference type="SUPFAM" id="SSF57756">
    <property type="entry name" value="Retrovirus zinc finger-like domains"/>
    <property type="match status" value="1"/>
</dbReference>
<dbReference type="GO" id="GO:0003676">
    <property type="term" value="F:nucleic acid binding"/>
    <property type="evidence" value="ECO:0007669"/>
    <property type="project" value="InterPro"/>
</dbReference>
<name>A0A9N9HNI3_9GLOM</name>
<evidence type="ECO:0000313" key="2">
    <source>
        <dbReference type="EMBL" id="CAG8698108.1"/>
    </source>
</evidence>
<dbReference type="InterPro" id="IPR036875">
    <property type="entry name" value="Znf_CCHC_sf"/>
</dbReference>
<reference evidence="2" key="1">
    <citation type="submission" date="2021-06" db="EMBL/GenBank/DDBJ databases">
        <authorList>
            <person name="Kallberg Y."/>
            <person name="Tangrot J."/>
            <person name="Rosling A."/>
        </authorList>
    </citation>
    <scope>NUCLEOTIDE SEQUENCE</scope>
    <source>
        <strain evidence="2">UK204</strain>
    </source>
</reference>
<dbReference type="Gene3D" id="4.10.60.10">
    <property type="entry name" value="Zinc finger, CCHC-type"/>
    <property type="match status" value="1"/>
</dbReference>
<feature type="non-terminal residue" evidence="2">
    <location>
        <position position="1"/>
    </location>
</feature>
<dbReference type="Proteomes" id="UP000789570">
    <property type="component" value="Unassembled WGS sequence"/>
</dbReference>